<keyword evidence="3" id="KW-1185">Reference proteome</keyword>
<dbReference type="NCBIfam" id="NF040945">
    <property type="entry name" value="CCC_membrane"/>
    <property type="match status" value="1"/>
</dbReference>
<name>A0A420E002_9FLAO</name>
<gene>
    <name evidence="2" type="ORF">C8N26_1806</name>
</gene>
<comment type="caution">
    <text evidence="2">The sequence shown here is derived from an EMBL/GenBank/DDBJ whole genome shotgun (WGS) entry which is preliminary data.</text>
</comment>
<evidence type="ECO:0000313" key="2">
    <source>
        <dbReference type="EMBL" id="RKF03421.1"/>
    </source>
</evidence>
<evidence type="ECO:0000256" key="1">
    <source>
        <dbReference type="SAM" id="Phobius"/>
    </source>
</evidence>
<dbReference type="InterPro" id="IPR011655">
    <property type="entry name" value="MpPF26"/>
</dbReference>
<proteinExistence type="predicted"/>
<feature type="transmembrane region" description="Helical" evidence="1">
    <location>
        <begin position="12"/>
        <end position="40"/>
    </location>
</feature>
<organism evidence="2 3">
    <name type="scientific">Tenacibaculum lutimaris</name>
    <dbReference type="NCBI Taxonomy" id="285258"/>
    <lineage>
        <taxon>Bacteria</taxon>
        <taxon>Pseudomonadati</taxon>
        <taxon>Bacteroidota</taxon>
        <taxon>Flavobacteriia</taxon>
        <taxon>Flavobacteriales</taxon>
        <taxon>Flavobacteriaceae</taxon>
        <taxon>Tenacibaculum</taxon>
    </lineage>
</organism>
<dbReference type="Proteomes" id="UP000285780">
    <property type="component" value="Unassembled WGS sequence"/>
</dbReference>
<reference evidence="2 3" key="1">
    <citation type="submission" date="2018-09" db="EMBL/GenBank/DDBJ databases">
        <title>Genomic Encyclopedia of Archaeal and Bacterial Type Strains, Phase II (KMG-II): from individual species to whole genera.</title>
        <authorList>
            <person name="Goeker M."/>
        </authorList>
    </citation>
    <scope>NUCLEOTIDE SEQUENCE [LARGE SCALE GENOMIC DNA]</scope>
    <source>
        <strain evidence="2 3">DSM 16505</strain>
    </source>
</reference>
<dbReference type="RefSeq" id="WP_028892547.1">
    <property type="nucleotide sequence ID" value="NZ_RAQM01000009.1"/>
</dbReference>
<keyword evidence="1" id="KW-0472">Membrane</keyword>
<protein>
    <recommendedName>
        <fullName evidence="4">DUF4190 domain-containing protein</fullName>
    </recommendedName>
</protein>
<evidence type="ECO:0000313" key="3">
    <source>
        <dbReference type="Proteomes" id="UP000285780"/>
    </source>
</evidence>
<feature type="transmembrane region" description="Helical" evidence="1">
    <location>
        <begin position="66"/>
        <end position="86"/>
    </location>
</feature>
<evidence type="ECO:0008006" key="4">
    <source>
        <dbReference type="Google" id="ProtNLM"/>
    </source>
</evidence>
<dbReference type="AlphaFoldDB" id="A0A420E002"/>
<keyword evidence="1" id="KW-0812">Transmembrane</keyword>
<accession>A0A420E002</accession>
<keyword evidence="1" id="KW-1133">Transmembrane helix</keyword>
<dbReference type="EMBL" id="RAQM01000009">
    <property type="protein sequence ID" value="RKF03421.1"/>
    <property type="molecule type" value="Genomic_DNA"/>
</dbReference>
<dbReference type="Pfam" id="PF07666">
    <property type="entry name" value="MpPF26"/>
    <property type="match status" value="1"/>
</dbReference>
<sequence>MEKQKLPNSTTALVLGICSIVTCCCYGVIGLPLGIIALVLGNKAIKLNNENPDMYEGVKNANTGKILGIVGIILNVIFIAYIVWIISMIGMDALGNPELLQERLQELQ</sequence>